<dbReference type="AlphaFoldDB" id="A0A2J6X4W4"/>
<reference evidence="1 2" key="1">
    <citation type="submission" date="2018-01" db="EMBL/GenBank/DDBJ databases">
        <title>Metagenomic assembled genomes from two thermal pools in the Uzon Caldera, Kamchatka, Russia.</title>
        <authorList>
            <person name="Wilkins L."/>
            <person name="Ettinger C."/>
        </authorList>
    </citation>
    <scope>NUCLEOTIDE SEQUENCE [LARGE SCALE GENOMIC DNA]</scope>
    <source>
        <strain evidence="1">ZAV-02</strain>
    </source>
</reference>
<dbReference type="Gene3D" id="3.40.50.150">
    <property type="entry name" value="Vaccinia Virus protein VP39"/>
    <property type="match status" value="1"/>
</dbReference>
<protein>
    <submittedName>
        <fullName evidence="1">Protein-(Glutamine-N5) methyltransferase, release factor-specific</fullName>
    </submittedName>
</protein>
<comment type="caution">
    <text evidence="1">The sequence shown here is derived from an EMBL/GenBank/DDBJ whole genome shotgun (WGS) entry which is preliminary data.</text>
</comment>
<dbReference type="GO" id="GO:0032259">
    <property type="term" value="P:methylation"/>
    <property type="evidence" value="ECO:0007669"/>
    <property type="project" value="UniProtKB-KW"/>
</dbReference>
<dbReference type="InterPro" id="IPR029063">
    <property type="entry name" value="SAM-dependent_MTases_sf"/>
</dbReference>
<dbReference type="EMBL" id="PNIQ01000540">
    <property type="protein sequence ID" value="PMP81458.1"/>
    <property type="molecule type" value="Genomic_DNA"/>
</dbReference>
<proteinExistence type="predicted"/>
<sequence>APAYLKPGGAILLEIGAWQAEAVVHLINQAFLHAEVGVQRDLTGRDRVVWARNRDVIR</sequence>
<gene>
    <name evidence="1" type="ORF">C0184_08180</name>
</gene>
<dbReference type="Proteomes" id="UP000243376">
    <property type="component" value="Unassembled WGS sequence"/>
</dbReference>
<dbReference type="GO" id="GO:0008168">
    <property type="term" value="F:methyltransferase activity"/>
    <property type="evidence" value="ECO:0007669"/>
    <property type="project" value="UniProtKB-KW"/>
</dbReference>
<evidence type="ECO:0000313" key="1">
    <source>
        <dbReference type="EMBL" id="PMP81458.1"/>
    </source>
</evidence>
<name>A0A2J6X4W4_9CHLR</name>
<organism evidence="1 2">
    <name type="scientific">Chloroflexus aggregans</name>
    <dbReference type="NCBI Taxonomy" id="152260"/>
    <lineage>
        <taxon>Bacteria</taxon>
        <taxon>Bacillati</taxon>
        <taxon>Chloroflexota</taxon>
        <taxon>Chloroflexia</taxon>
        <taxon>Chloroflexales</taxon>
        <taxon>Chloroflexineae</taxon>
        <taxon>Chloroflexaceae</taxon>
        <taxon>Chloroflexus</taxon>
    </lineage>
</organism>
<keyword evidence="1" id="KW-0808">Transferase</keyword>
<keyword evidence="1" id="KW-0489">Methyltransferase</keyword>
<accession>A0A2J6X4W4</accession>
<evidence type="ECO:0000313" key="2">
    <source>
        <dbReference type="Proteomes" id="UP000243376"/>
    </source>
</evidence>
<feature type="non-terminal residue" evidence="1">
    <location>
        <position position="1"/>
    </location>
</feature>